<keyword evidence="2" id="KW-1185">Reference proteome</keyword>
<proteinExistence type="predicted"/>
<name>A0A5B7EHW2_PORTR</name>
<protein>
    <submittedName>
        <fullName evidence="1">Uncharacterized protein</fullName>
    </submittedName>
</protein>
<comment type="caution">
    <text evidence="1">The sequence shown here is derived from an EMBL/GenBank/DDBJ whole genome shotgun (WGS) entry which is preliminary data.</text>
</comment>
<evidence type="ECO:0000313" key="2">
    <source>
        <dbReference type="Proteomes" id="UP000324222"/>
    </source>
</evidence>
<reference evidence="1 2" key="1">
    <citation type="submission" date="2019-05" db="EMBL/GenBank/DDBJ databases">
        <title>Another draft genome of Portunus trituberculatus and its Hox gene families provides insights of decapod evolution.</title>
        <authorList>
            <person name="Jeong J.-H."/>
            <person name="Song I."/>
            <person name="Kim S."/>
            <person name="Choi T."/>
            <person name="Kim D."/>
            <person name="Ryu S."/>
            <person name="Kim W."/>
        </authorList>
    </citation>
    <scope>NUCLEOTIDE SEQUENCE [LARGE SCALE GENOMIC DNA]</scope>
    <source>
        <tissue evidence="1">Muscle</tissue>
    </source>
</reference>
<organism evidence="1 2">
    <name type="scientific">Portunus trituberculatus</name>
    <name type="common">Swimming crab</name>
    <name type="synonym">Neptunus trituberculatus</name>
    <dbReference type="NCBI Taxonomy" id="210409"/>
    <lineage>
        <taxon>Eukaryota</taxon>
        <taxon>Metazoa</taxon>
        <taxon>Ecdysozoa</taxon>
        <taxon>Arthropoda</taxon>
        <taxon>Crustacea</taxon>
        <taxon>Multicrustacea</taxon>
        <taxon>Malacostraca</taxon>
        <taxon>Eumalacostraca</taxon>
        <taxon>Eucarida</taxon>
        <taxon>Decapoda</taxon>
        <taxon>Pleocyemata</taxon>
        <taxon>Brachyura</taxon>
        <taxon>Eubrachyura</taxon>
        <taxon>Portunoidea</taxon>
        <taxon>Portunidae</taxon>
        <taxon>Portuninae</taxon>
        <taxon>Portunus</taxon>
    </lineage>
</organism>
<dbReference type="EMBL" id="VSRR010002739">
    <property type="protein sequence ID" value="MPC32995.1"/>
    <property type="molecule type" value="Genomic_DNA"/>
</dbReference>
<gene>
    <name evidence="1" type="ORF">E2C01_026334</name>
</gene>
<evidence type="ECO:0000313" key="1">
    <source>
        <dbReference type="EMBL" id="MPC32995.1"/>
    </source>
</evidence>
<dbReference type="Proteomes" id="UP000324222">
    <property type="component" value="Unassembled WGS sequence"/>
</dbReference>
<dbReference type="AlphaFoldDB" id="A0A5B7EHW2"/>
<accession>A0A5B7EHW2</accession>
<sequence>MYSSFQRSLLCGTLSKAFLMSRYTVSTHPSLFSSPSITLQ</sequence>